<feature type="compositionally biased region" description="Polar residues" evidence="1">
    <location>
        <begin position="93"/>
        <end position="102"/>
    </location>
</feature>
<gene>
    <name evidence="2" type="ORF">Cvel_3506</name>
</gene>
<name>A0A0G4FM16_9ALVE</name>
<dbReference type="InterPro" id="IPR001544">
    <property type="entry name" value="Aminotrans_IV"/>
</dbReference>
<accession>A0A0G4FM16</accession>
<proteinExistence type="predicted"/>
<feature type="compositionally biased region" description="Basic and acidic residues" evidence="1">
    <location>
        <begin position="155"/>
        <end position="169"/>
    </location>
</feature>
<dbReference type="GO" id="GO:0003824">
    <property type="term" value="F:catalytic activity"/>
    <property type="evidence" value="ECO:0007669"/>
    <property type="project" value="InterPro"/>
</dbReference>
<feature type="region of interest" description="Disordered" evidence="1">
    <location>
        <begin position="74"/>
        <end position="102"/>
    </location>
</feature>
<protein>
    <submittedName>
        <fullName evidence="2">Uncharacterized protein</fullName>
    </submittedName>
</protein>
<dbReference type="VEuPathDB" id="CryptoDB:Cvel_3506"/>
<dbReference type="PANTHER" id="PTHR47703">
    <property type="entry name" value="D-AMINOACID AMINOTRANSFERASE-LIKE PLP-DEPENDENT ENZYMES SUPERFAMILY PROTEIN"/>
    <property type="match status" value="1"/>
</dbReference>
<evidence type="ECO:0000313" key="2">
    <source>
        <dbReference type="EMBL" id="CEM15065.1"/>
    </source>
</evidence>
<dbReference type="PhylomeDB" id="A0A0G4FM16"/>
<dbReference type="Pfam" id="PF01063">
    <property type="entry name" value="Aminotran_4"/>
    <property type="match status" value="1"/>
</dbReference>
<dbReference type="InterPro" id="IPR043132">
    <property type="entry name" value="BCAT-like_C"/>
</dbReference>
<sequence length="405" mass="44573">MNTIASPSGEGLKTKSVSILVENGSVRPVAFEKSKFIESFPRGAFTTARTFNQSSIFQFDLHVQRLVDSGRKMMEKETEETEGDGEAKKETESASSIARSNLTPEKLRPLLVRDLRKGLEALGAPMGGEGTVKEDQKKSPSLRANGDIPNGVAEENEKKSEKERETEKTEFQITTILTWKLPEEEHNAKEGIDLVTFIQQMPLFPPTIQVEARRAERTDPSVKDSQWVFDRRKLEEMRAAETNEVLMVNSRLCVTEGLSSNFFAVVRKRGQDGKECGGIEVQTAPDDEVLAGTVRATVFEACEKLGLPVVKRSPRLDEADQWDSCMVTSTSRLCLPVSRLLLPSEEKFNVYLHATGSENGGVGGSQLPSPMNVVDFPDGAVAKSIAEAVKGLVEEESTDLRVAIP</sequence>
<feature type="region of interest" description="Disordered" evidence="1">
    <location>
        <begin position="122"/>
        <end position="169"/>
    </location>
</feature>
<dbReference type="PANTHER" id="PTHR47703:SF2">
    <property type="entry name" value="D-AMINOACID AMINOTRANSFERASE-LIKE PLP-DEPENDENT ENZYMES SUPERFAMILY PROTEIN"/>
    <property type="match status" value="1"/>
</dbReference>
<dbReference type="Gene3D" id="3.20.10.10">
    <property type="entry name" value="D-amino Acid Aminotransferase, subunit A, domain 2"/>
    <property type="match status" value="1"/>
</dbReference>
<reference evidence="2" key="1">
    <citation type="submission" date="2014-11" db="EMBL/GenBank/DDBJ databases">
        <authorList>
            <person name="Otto D Thomas"/>
            <person name="Naeem Raeece"/>
        </authorList>
    </citation>
    <scope>NUCLEOTIDE SEQUENCE</scope>
</reference>
<dbReference type="EMBL" id="CDMZ01000474">
    <property type="protein sequence ID" value="CEM15065.1"/>
    <property type="molecule type" value="Genomic_DNA"/>
</dbReference>
<evidence type="ECO:0000256" key="1">
    <source>
        <dbReference type="SAM" id="MobiDB-lite"/>
    </source>
</evidence>
<dbReference type="SUPFAM" id="SSF56752">
    <property type="entry name" value="D-aminoacid aminotransferase-like PLP-dependent enzymes"/>
    <property type="match status" value="1"/>
</dbReference>
<organism evidence="2">
    <name type="scientific">Chromera velia CCMP2878</name>
    <dbReference type="NCBI Taxonomy" id="1169474"/>
    <lineage>
        <taxon>Eukaryota</taxon>
        <taxon>Sar</taxon>
        <taxon>Alveolata</taxon>
        <taxon>Colpodellida</taxon>
        <taxon>Chromeraceae</taxon>
        <taxon>Chromera</taxon>
    </lineage>
</organism>
<dbReference type="InterPro" id="IPR036038">
    <property type="entry name" value="Aminotransferase-like"/>
</dbReference>
<dbReference type="AlphaFoldDB" id="A0A0G4FM16"/>